<reference evidence="13 14" key="1">
    <citation type="submission" date="2016-09" db="EMBL/GenBank/DDBJ databases">
        <title>Complete genome sequence of the Lysinibacillus sphaericus LMG 22257, a specie of Bacillus with ureolytic activity that can effectively biodeposit calcium carbonate.</title>
        <authorList>
            <person name="Yan W."/>
        </authorList>
    </citation>
    <scope>NUCLEOTIDE SEQUENCE [LARGE SCALE GENOMIC DNA]</scope>
    <source>
        <strain evidence="13 14">LMG 22257</strain>
    </source>
</reference>
<dbReference type="Gene3D" id="1.10.246.130">
    <property type="match status" value="1"/>
</dbReference>
<keyword evidence="11" id="KW-0317">Glutathione biosynthesis</keyword>
<comment type="similarity">
    <text evidence="3 11">Belongs to the gamma-glutamyltransferase family.</text>
</comment>
<evidence type="ECO:0000256" key="8">
    <source>
        <dbReference type="ARBA" id="ARBA00047417"/>
    </source>
</evidence>
<dbReference type="Pfam" id="PF01019">
    <property type="entry name" value="G_glu_transpept"/>
    <property type="match status" value="1"/>
</dbReference>
<sequence length="586" mass="63709">MRKLGFSFLSLLLALMLVPIYPQSLASANNFDASHESAVGKDGMVVTAHPEASKIGAKVLQNGGNAVDAAIAIQFALNVAEPEMSGIGGGGFMMVYDAKTQDVSIINSRERAPAGATPDMFLNENGSPIPFAERHIHGNAVGIPGTLAGLYEAHEKWGTQKFHQLIQPSIKLADKGVKVNWPLAKSIKDNKDKLAKSAAKDVFLPDGQPLKEGDILVQKDLAKTYKLIQKHGLDVFYNGEIGAAIAGTVQEFGGSMTVDDLKNYELTIDEPLYAEYKGYEVASMPPPSSGGLTVLQILKLLEPFDLSQYGIRSAEKYHLLAEAMHLAYADRGAYMGDPEFIDVPTKGLLHPDYIAERSSLISLDQANPNVQPGNPWKYEEGRTSSYVEQNDEKAIGQTTHFAVADKWGNFVTFTTTIEQLFGTGIMVPEYGIMLNNELTDFDAVPGGSNEVQPNKRPLSSMSPTMLLKDGKPYLSVGSPGGPTIITSVLQTILNVVDYEMDLKAAIEEPRIYSNQYPNIRWEQGIPETVREQLTQMGHRWNAAPGEIGNVQAIMVDPDTGLYYGAADSSREGSAIGFWKHGNGKNK</sequence>
<gene>
    <name evidence="13" type="ORF">BI350_08145</name>
</gene>
<dbReference type="GO" id="GO:0006751">
    <property type="term" value="P:glutathione catabolic process"/>
    <property type="evidence" value="ECO:0007669"/>
    <property type="project" value="UniProtKB-UniRule"/>
</dbReference>
<dbReference type="InterPro" id="IPR000101">
    <property type="entry name" value="GGT_peptidase"/>
</dbReference>
<dbReference type="InterPro" id="IPR029055">
    <property type="entry name" value="Ntn_hydrolases_N"/>
</dbReference>
<feature type="active site" description="Nucleophile" evidence="9">
    <location>
        <position position="398"/>
    </location>
</feature>
<dbReference type="AlphaFoldDB" id="A0A1D8JFM4"/>
<feature type="binding site" evidence="10">
    <location>
        <position position="440"/>
    </location>
    <ligand>
        <name>L-glutamate</name>
        <dbReference type="ChEBI" id="CHEBI:29985"/>
    </ligand>
</feature>
<evidence type="ECO:0000256" key="6">
    <source>
        <dbReference type="ARBA" id="ARBA00023145"/>
    </source>
</evidence>
<comment type="catalytic activity">
    <reaction evidence="1 11">
        <text>an S-substituted glutathione + H2O = an S-substituted L-cysteinylglycine + L-glutamate</text>
        <dbReference type="Rhea" id="RHEA:59468"/>
        <dbReference type="ChEBI" id="CHEBI:15377"/>
        <dbReference type="ChEBI" id="CHEBI:29985"/>
        <dbReference type="ChEBI" id="CHEBI:90779"/>
        <dbReference type="ChEBI" id="CHEBI:143103"/>
        <dbReference type="EC" id="3.4.19.13"/>
    </reaction>
</comment>
<dbReference type="GO" id="GO:0036374">
    <property type="term" value="F:glutathione hydrolase activity"/>
    <property type="evidence" value="ECO:0007669"/>
    <property type="project" value="UniProtKB-UniRule"/>
</dbReference>
<dbReference type="PRINTS" id="PR01210">
    <property type="entry name" value="GGTRANSPTASE"/>
</dbReference>
<keyword evidence="5 11" id="KW-0378">Hydrolase</keyword>
<feature type="binding site" evidence="10">
    <location>
        <position position="109"/>
    </location>
    <ligand>
        <name>L-glutamate</name>
        <dbReference type="ChEBI" id="CHEBI:29985"/>
    </ligand>
</feature>
<organism evidence="13 14">
    <name type="scientific">Sporosarcina ureilytica</name>
    <dbReference type="NCBI Taxonomy" id="298596"/>
    <lineage>
        <taxon>Bacteria</taxon>
        <taxon>Bacillati</taxon>
        <taxon>Bacillota</taxon>
        <taxon>Bacilli</taxon>
        <taxon>Bacillales</taxon>
        <taxon>Caryophanaceae</taxon>
        <taxon>Sporosarcina</taxon>
    </lineage>
</organism>
<evidence type="ECO:0000256" key="2">
    <source>
        <dbReference type="ARBA" id="ARBA00001089"/>
    </source>
</evidence>
<feature type="chain" id="PRO_5039295064" description="Glutathione hydrolase proenzyme" evidence="12">
    <location>
        <begin position="27"/>
        <end position="586"/>
    </location>
</feature>
<feature type="binding site" evidence="10">
    <location>
        <position position="481"/>
    </location>
    <ligand>
        <name>L-glutamate</name>
        <dbReference type="ChEBI" id="CHEBI:29985"/>
    </ligand>
</feature>
<dbReference type="EMBL" id="CP017560">
    <property type="protein sequence ID" value="AOV07505.1"/>
    <property type="molecule type" value="Genomic_DNA"/>
</dbReference>
<evidence type="ECO:0000256" key="5">
    <source>
        <dbReference type="ARBA" id="ARBA00022801"/>
    </source>
</evidence>
<evidence type="ECO:0000256" key="1">
    <source>
        <dbReference type="ARBA" id="ARBA00001049"/>
    </source>
</evidence>
<dbReference type="PANTHER" id="PTHR43199:SF1">
    <property type="entry name" value="GLUTATHIONE HYDROLASE PROENZYME"/>
    <property type="match status" value="1"/>
</dbReference>
<keyword evidence="12" id="KW-0732">Signal</keyword>
<evidence type="ECO:0000313" key="14">
    <source>
        <dbReference type="Proteomes" id="UP000185746"/>
    </source>
</evidence>
<keyword evidence="14" id="KW-1185">Reference proteome</keyword>
<dbReference type="EC" id="2.3.2.2" evidence="11"/>
<dbReference type="NCBIfam" id="TIGR00066">
    <property type="entry name" value="g_glut_trans"/>
    <property type="match status" value="1"/>
</dbReference>
<evidence type="ECO:0000256" key="10">
    <source>
        <dbReference type="PIRSR" id="PIRSR600101-2"/>
    </source>
</evidence>
<dbReference type="SUPFAM" id="SSF56235">
    <property type="entry name" value="N-terminal nucleophile aminohydrolases (Ntn hydrolases)"/>
    <property type="match status" value="1"/>
</dbReference>
<dbReference type="KEGG" id="surl:BI350_08145"/>
<comment type="pathway">
    <text evidence="11">Sulfur metabolism; glutathione metabolism.</text>
</comment>
<evidence type="ECO:0000313" key="13">
    <source>
        <dbReference type="EMBL" id="AOV07505.1"/>
    </source>
</evidence>
<dbReference type="GO" id="GO:0006750">
    <property type="term" value="P:glutathione biosynthetic process"/>
    <property type="evidence" value="ECO:0007669"/>
    <property type="project" value="UniProtKB-KW"/>
</dbReference>
<dbReference type="Gene3D" id="3.60.20.40">
    <property type="match status" value="1"/>
</dbReference>
<dbReference type="InterPro" id="IPR051792">
    <property type="entry name" value="GGT_bact"/>
</dbReference>
<evidence type="ECO:0000256" key="7">
    <source>
        <dbReference type="ARBA" id="ARBA00023315"/>
    </source>
</evidence>
<dbReference type="Proteomes" id="UP000185746">
    <property type="component" value="Chromosome"/>
</dbReference>
<comment type="PTM">
    <text evidence="11">Cleaved by autocatalysis into a large and a small subunit.</text>
</comment>
<feature type="signal peptide" evidence="12">
    <location>
        <begin position="1"/>
        <end position="26"/>
    </location>
</feature>
<evidence type="ECO:0000256" key="12">
    <source>
        <dbReference type="SAM" id="SignalP"/>
    </source>
</evidence>
<keyword evidence="4 11" id="KW-0808">Transferase</keyword>
<dbReference type="UniPathway" id="UPA00204"/>
<keyword evidence="7 11" id="KW-0012">Acyltransferase</keyword>
<dbReference type="EC" id="3.4.19.13" evidence="11"/>
<dbReference type="PANTHER" id="PTHR43199">
    <property type="entry name" value="GLUTATHIONE HYDROLASE"/>
    <property type="match status" value="1"/>
</dbReference>
<protein>
    <recommendedName>
        <fullName evidence="11">Glutathione hydrolase proenzyme</fullName>
        <ecNumber evidence="11">2.3.2.2</ecNumber>
        <ecNumber evidence="11">3.4.19.13</ecNumber>
    </recommendedName>
    <component>
        <recommendedName>
            <fullName evidence="11">Glutathione hydrolase large chain</fullName>
        </recommendedName>
    </component>
    <component>
        <recommendedName>
            <fullName evidence="11">Glutathione hydrolase small chain</fullName>
        </recommendedName>
    </component>
</protein>
<evidence type="ECO:0000256" key="9">
    <source>
        <dbReference type="PIRSR" id="PIRSR600101-1"/>
    </source>
</evidence>
<feature type="binding site" evidence="10">
    <location>
        <begin position="459"/>
        <end position="460"/>
    </location>
    <ligand>
        <name>L-glutamate</name>
        <dbReference type="ChEBI" id="CHEBI:29985"/>
    </ligand>
</feature>
<comment type="catalytic activity">
    <reaction evidence="2 11">
        <text>glutathione + H2O = L-cysteinylglycine + L-glutamate</text>
        <dbReference type="Rhea" id="RHEA:28807"/>
        <dbReference type="ChEBI" id="CHEBI:15377"/>
        <dbReference type="ChEBI" id="CHEBI:29985"/>
        <dbReference type="ChEBI" id="CHEBI:57925"/>
        <dbReference type="ChEBI" id="CHEBI:61694"/>
        <dbReference type="EC" id="3.4.19.13"/>
    </reaction>
</comment>
<accession>A0A1D8JFM4</accession>
<evidence type="ECO:0000256" key="11">
    <source>
        <dbReference type="RuleBase" id="RU368036"/>
    </source>
</evidence>
<keyword evidence="6 11" id="KW-0865">Zymogen</keyword>
<name>A0A1D8JFM4_9BACL</name>
<dbReference type="InterPro" id="IPR043138">
    <property type="entry name" value="GGT_lsub"/>
</dbReference>
<comment type="catalytic activity">
    <reaction evidence="8 11">
        <text>an N-terminal (5-L-glutamyl)-[peptide] + an alpha-amino acid = 5-L-glutamyl amino acid + an N-terminal L-alpha-aminoacyl-[peptide]</text>
        <dbReference type="Rhea" id="RHEA:23904"/>
        <dbReference type="Rhea" id="RHEA-COMP:9780"/>
        <dbReference type="Rhea" id="RHEA-COMP:9795"/>
        <dbReference type="ChEBI" id="CHEBI:77644"/>
        <dbReference type="ChEBI" id="CHEBI:78597"/>
        <dbReference type="ChEBI" id="CHEBI:78599"/>
        <dbReference type="ChEBI" id="CHEBI:78608"/>
        <dbReference type="EC" id="2.3.2.2"/>
    </reaction>
</comment>
<comment type="subunit">
    <text evidence="11">This enzyme consists of two polypeptide chains, which are synthesized in precursor form from a single polypeptide.</text>
</comment>
<proteinExistence type="inferred from homology"/>
<dbReference type="GO" id="GO:0103068">
    <property type="term" value="F:leukotriene C4 gamma-glutamyl transferase activity"/>
    <property type="evidence" value="ECO:0007669"/>
    <property type="project" value="UniProtKB-EC"/>
</dbReference>
<evidence type="ECO:0000256" key="4">
    <source>
        <dbReference type="ARBA" id="ARBA00022679"/>
    </source>
</evidence>
<evidence type="ECO:0000256" key="3">
    <source>
        <dbReference type="ARBA" id="ARBA00009381"/>
    </source>
</evidence>
<dbReference type="InterPro" id="IPR043137">
    <property type="entry name" value="GGT_ssub_C"/>
</dbReference>